<keyword evidence="2" id="KW-1185">Reference proteome</keyword>
<protein>
    <submittedName>
        <fullName evidence="1">Uncharacterized protein</fullName>
    </submittedName>
</protein>
<sequence>MERASFLCFRTRIIVKFRSCRRKEKLAEEKGENFPPLRQSSNLSQHFPILHAFQRFWNFRC</sequence>
<evidence type="ECO:0000313" key="1">
    <source>
        <dbReference type="EMBL" id="RNB84311.1"/>
    </source>
</evidence>
<dbReference type="AlphaFoldDB" id="A0A3M8D9R7"/>
<comment type="caution">
    <text evidence="1">The sequence shown here is derived from an EMBL/GenBank/DDBJ whole genome shotgun (WGS) entry which is preliminary data.</text>
</comment>
<reference evidence="1 2" key="1">
    <citation type="submission" date="2018-10" db="EMBL/GenBank/DDBJ databases">
        <title>Phylogenomics of Brevibacillus.</title>
        <authorList>
            <person name="Dunlap C."/>
        </authorList>
    </citation>
    <scope>NUCLEOTIDE SEQUENCE [LARGE SCALE GENOMIC DNA]</scope>
    <source>
        <strain evidence="1 2">JCM 15774</strain>
    </source>
</reference>
<dbReference type="Proteomes" id="UP000269573">
    <property type="component" value="Unassembled WGS sequence"/>
</dbReference>
<gene>
    <name evidence="1" type="ORF">EDM59_17610</name>
</gene>
<accession>A0A3M8D9R7</accession>
<proteinExistence type="predicted"/>
<evidence type="ECO:0000313" key="2">
    <source>
        <dbReference type="Proteomes" id="UP000269573"/>
    </source>
</evidence>
<name>A0A3M8D9R7_9BACL</name>
<dbReference type="EMBL" id="RHHU01000010">
    <property type="protein sequence ID" value="RNB84311.1"/>
    <property type="molecule type" value="Genomic_DNA"/>
</dbReference>
<organism evidence="1 2">
    <name type="scientific">Brevibacillus nitrificans</name>
    <dbReference type="NCBI Taxonomy" id="651560"/>
    <lineage>
        <taxon>Bacteria</taxon>
        <taxon>Bacillati</taxon>
        <taxon>Bacillota</taxon>
        <taxon>Bacilli</taxon>
        <taxon>Bacillales</taxon>
        <taxon>Paenibacillaceae</taxon>
        <taxon>Brevibacillus</taxon>
    </lineage>
</organism>